<dbReference type="GO" id="GO:0016020">
    <property type="term" value="C:membrane"/>
    <property type="evidence" value="ECO:0007669"/>
    <property type="project" value="InterPro"/>
</dbReference>
<dbReference type="InterPro" id="IPR037185">
    <property type="entry name" value="EmrE-like"/>
</dbReference>
<dbReference type="PANTHER" id="PTHR22911:SF103">
    <property type="entry name" value="BLR2811 PROTEIN"/>
    <property type="match status" value="1"/>
</dbReference>
<feature type="transmembrane region" description="Helical" evidence="1">
    <location>
        <begin position="37"/>
        <end position="56"/>
    </location>
</feature>
<feature type="transmembrane region" description="Helical" evidence="1">
    <location>
        <begin position="68"/>
        <end position="90"/>
    </location>
</feature>
<feature type="transmembrane region" description="Helical" evidence="1">
    <location>
        <begin position="262"/>
        <end position="280"/>
    </location>
</feature>
<evidence type="ECO:0000313" key="4">
    <source>
        <dbReference type="Proteomes" id="UP000619079"/>
    </source>
</evidence>
<keyword evidence="4" id="KW-1185">Reference proteome</keyword>
<gene>
    <name evidence="3" type="ORF">JF290_15430</name>
</gene>
<dbReference type="Pfam" id="PF00892">
    <property type="entry name" value="EamA"/>
    <property type="match status" value="2"/>
</dbReference>
<evidence type="ECO:0000256" key="1">
    <source>
        <dbReference type="SAM" id="Phobius"/>
    </source>
</evidence>
<name>A0A8J7ILU1_9RHOB</name>
<dbReference type="RefSeq" id="WP_199025993.1">
    <property type="nucleotide sequence ID" value="NZ_JAELVR010000011.1"/>
</dbReference>
<dbReference type="SUPFAM" id="SSF103481">
    <property type="entry name" value="Multidrug resistance efflux transporter EmrE"/>
    <property type="match status" value="2"/>
</dbReference>
<dbReference type="Proteomes" id="UP000619079">
    <property type="component" value="Unassembled WGS sequence"/>
</dbReference>
<feature type="transmembrane region" description="Helical" evidence="1">
    <location>
        <begin position="96"/>
        <end position="116"/>
    </location>
</feature>
<feature type="transmembrane region" description="Helical" evidence="1">
    <location>
        <begin position="205"/>
        <end position="224"/>
    </location>
</feature>
<dbReference type="AlphaFoldDB" id="A0A8J7ILU1"/>
<feature type="transmembrane region" description="Helical" evidence="1">
    <location>
        <begin position="236"/>
        <end position="256"/>
    </location>
</feature>
<feature type="domain" description="EamA" evidence="2">
    <location>
        <begin position="6"/>
        <end position="139"/>
    </location>
</feature>
<sequence>MSPNTRGALLMMGSMAAFTLNDTCVKATDGALPLFQLLTIRGLISTALIYLLARWLGALRFDLSPRDWMLVALRSVSEIGAAYFFLTALFNMPLANVTAILQVLPLTVTLGAALFFRDPVGWKRMLAIIVGFCGMLLIVRPGPDGFSIDAIYALAAVCCVTVRDLATRRMSAAAPSMTVTLSASVSVLIFSAIASTGSEWQPLDLRLSLLLIGSSVFILGGYLFSVMVMRVGDVSFVAPFRYTGLLWALALGWLVFGDWPDALTLIGAAIVVATGVFTLYRERRVAQKARAALQGR</sequence>
<keyword evidence="1" id="KW-1133">Transmembrane helix</keyword>
<dbReference type="InterPro" id="IPR000620">
    <property type="entry name" value="EamA_dom"/>
</dbReference>
<dbReference type="PANTHER" id="PTHR22911">
    <property type="entry name" value="ACYL-MALONYL CONDENSING ENZYME-RELATED"/>
    <property type="match status" value="1"/>
</dbReference>
<comment type="caution">
    <text evidence="3">The sequence shown here is derived from an EMBL/GenBank/DDBJ whole genome shotgun (WGS) entry which is preliminary data.</text>
</comment>
<reference evidence="3" key="1">
    <citation type="submission" date="2020-12" db="EMBL/GenBank/DDBJ databases">
        <title>Sedimentitalea sp. nov., isolated from sand in Incheon.</title>
        <authorList>
            <person name="Kim W."/>
        </authorList>
    </citation>
    <scope>NUCLEOTIDE SEQUENCE</scope>
    <source>
        <strain evidence="3">CAU 1593</strain>
    </source>
</reference>
<organism evidence="3 4">
    <name type="scientific">Sedimentitalea arenosa</name>
    <dbReference type="NCBI Taxonomy" id="2798803"/>
    <lineage>
        <taxon>Bacteria</taxon>
        <taxon>Pseudomonadati</taxon>
        <taxon>Pseudomonadota</taxon>
        <taxon>Alphaproteobacteria</taxon>
        <taxon>Rhodobacterales</taxon>
        <taxon>Paracoccaceae</taxon>
        <taxon>Sedimentitalea</taxon>
    </lineage>
</organism>
<feature type="domain" description="EamA" evidence="2">
    <location>
        <begin position="150"/>
        <end position="275"/>
    </location>
</feature>
<protein>
    <submittedName>
        <fullName evidence="3">DMT family transporter</fullName>
    </submittedName>
</protein>
<feature type="transmembrane region" description="Helical" evidence="1">
    <location>
        <begin position="173"/>
        <end position="193"/>
    </location>
</feature>
<proteinExistence type="predicted"/>
<evidence type="ECO:0000259" key="2">
    <source>
        <dbReference type="Pfam" id="PF00892"/>
    </source>
</evidence>
<dbReference type="EMBL" id="JAELVR010000011">
    <property type="protein sequence ID" value="MBJ6372918.1"/>
    <property type="molecule type" value="Genomic_DNA"/>
</dbReference>
<keyword evidence="1" id="KW-0812">Transmembrane</keyword>
<evidence type="ECO:0000313" key="3">
    <source>
        <dbReference type="EMBL" id="MBJ6372918.1"/>
    </source>
</evidence>
<accession>A0A8J7ILU1</accession>
<keyword evidence="1" id="KW-0472">Membrane</keyword>